<evidence type="ECO:0000313" key="3">
    <source>
        <dbReference type="Proteomes" id="UP000178129"/>
    </source>
</evidence>
<protein>
    <submittedName>
        <fullName evidence="2">Uncharacterized protein</fullName>
    </submittedName>
</protein>
<gene>
    <name evidence="2" type="ORF">RCO7_09983</name>
</gene>
<sequence length="248" mass="27471">MQAAVARSAGESSHYTAILEDHPIKIQKRVRFDSTAIDNEHKMRSRQNSAYSIPSVSSSQYFVPSQSSSSPTSQRAVTQSQTSKWRSAKALPTDSYARDAMGRVYETDGQYFVQGSWRFPPKPQSPYSVPPLRSRSGESKFIETSAHRTSTRPSANTAGKRNKVSRQRNSSHVPPRVPDAPSTHPQKPPQAPRPIRLPSPDLLDIDGDMFCACDLNLYGRSLSSEDMSTSTKMDAQLAAAKAHMMTKR</sequence>
<organism evidence="2 3">
    <name type="scientific">Rhynchosporium graminicola</name>
    <dbReference type="NCBI Taxonomy" id="2792576"/>
    <lineage>
        <taxon>Eukaryota</taxon>
        <taxon>Fungi</taxon>
        <taxon>Dikarya</taxon>
        <taxon>Ascomycota</taxon>
        <taxon>Pezizomycotina</taxon>
        <taxon>Leotiomycetes</taxon>
        <taxon>Helotiales</taxon>
        <taxon>Ploettnerulaceae</taxon>
        <taxon>Rhynchosporium</taxon>
    </lineage>
</organism>
<feature type="compositionally biased region" description="Polar residues" evidence="1">
    <location>
        <begin position="147"/>
        <end position="159"/>
    </location>
</feature>
<feature type="region of interest" description="Disordered" evidence="1">
    <location>
        <begin position="61"/>
        <end position="91"/>
    </location>
</feature>
<feature type="region of interest" description="Disordered" evidence="1">
    <location>
        <begin position="1"/>
        <end position="20"/>
    </location>
</feature>
<feature type="region of interest" description="Disordered" evidence="1">
    <location>
        <begin position="115"/>
        <end position="201"/>
    </location>
</feature>
<keyword evidence="3" id="KW-1185">Reference proteome</keyword>
<dbReference type="InParanoid" id="A0A1E1L1X1"/>
<dbReference type="EMBL" id="FJUW01000032">
    <property type="protein sequence ID" value="CZT04454.1"/>
    <property type="molecule type" value="Genomic_DNA"/>
</dbReference>
<comment type="caution">
    <text evidence="2">The sequence shown here is derived from an EMBL/GenBank/DDBJ whole genome shotgun (WGS) entry which is preliminary data.</text>
</comment>
<feature type="compositionally biased region" description="Pro residues" evidence="1">
    <location>
        <begin position="186"/>
        <end position="197"/>
    </location>
</feature>
<reference evidence="3" key="1">
    <citation type="submission" date="2016-03" db="EMBL/GenBank/DDBJ databases">
        <authorList>
            <person name="Ploux O."/>
        </authorList>
    </citation>
    <scope>NUCLEOTIDE SEQUENCE [LARGE SCALE GENOMIC DNA]</scope>
    <source>
        <strain evidence="3">UK7</strain>
    </source>
</reference>
<feature type="compositionally biased region" description="Low complexity" evidence="1">
    <location>
        <begin position="61"/>
        <end position="74"/>
    </location>
</feature>
<feature type="compositionally biased region" description="Polar residues" evidence="1">
    <location>
        <begin position="75"/>
        <end position="85"/>
    </location>
</feature>
<name>A0A1E1L1X1_9HELO</name>
<evidence type="ECO:0000256" key="1">
    <source>
        <dbReference type="SAM" id="MobiDB-lite"/>
    </source>
</evidence>
<proteinExistence type="predicted"/>
<dbReference type="Proteomes" id="UP000178129">
    <property type="component" value="Unassembled WGS sequence"/>
</dbReference>
<evidence type="ECO:0000313" key="2">
    <source>
        <dbReference type="EMBL" id="CZT04454.1"/>
    </source>
</evidence>
<accession>A0A1E1L1X1</accession>
<dbReference type="AlphaFoldDB" id="A0A1E1L1X1"/>